<comment type="caution">
    <text evidence="10">The sequence shown here is derived from an EMBL/GenBank/DDBJ whole genome shotgun (WGS) entry which is preliminary data.</text>
</comment>
<dbReference type="InterPro" id="IPR053896">
    <property type="entry name" value="BTN3A2-like_Ig-C"/>
</dbReference>
<feature type="transmembrane region" description="Helical" evidence="7">
    <location>
        <begin position="232"/>
        <end position="252"/>
    </location>
</feature>
<keyword evidence="6" id="KW-0393">Immunoglobulin domain</keyword>
<dbReference type="SMART" id="SM00409">
    <property type="entry name" value="IG"/>
    <property type="match status" value="2"/>
</dbReference>
<evidence type="ECO:0000256" key="7">
    <source>
        <dbReference type="SAM" id="Phobius"/>
    </source>
</evidence>
<dbReference type="Pfam" id="PF07686">
    <property type="entry name" value="V-set"/>
    <property type="match status" value="1"/>
</dbReference>
<evidence type="ECO:0000256" key="5">
    <source>
        <dbReference type="ARBA" id="ARBA00023180"/>
    </source>
</evidence>
<dbReference type="InterPro" id="IPR003599">
    <property type="entry name" value="Ig_sub"/>
</dbReference>
<keyword evidence="7" id="KW-0812">Transmembrane</keyword>
<evidence type="ECO:0000256" key="1">
    <source>
        <dbReference type="ARBA" id="ARBA00004370"/>
    </source>
</evidence>
<evidence type="ECO:0000259" key="9">
    <source>
        <dbReference type="PROSITE" id="PS50835"/>
    </source>
</evidence>
<evidence type="ECO:0000256" key="2">
    <source>
        <dbReference type="ARBA" id="ARBA00022729"/>
    </source>
</evidence>
<dbReference type="Pfam" id="PF22705">
    <property type="entry name" value="C2-set_3"/>
    <property type="match status" value="1"/>
</dbReference>
<sequence>MKDLYWSLLVLCIISTAAGVEVVGPDGPVVAVVGEDLILPCSLNSSTSAADDEVTWLIGTKIVHHHKNRQDFTDQQLPAYRGRTSLFTEELQRGNLSLKIRNVTLSDANTYRCYIATDTMPAEVTVSVTVETVGSTPVISAEGLGNGSARLQCESSGWSSEPQVEWVDSEGRSLPVDPPCIQRFPEGLRVKSSVTVEQSDGSNFLCRVTSPGQTRETRVEVPRPQFDHTRHYYWIMAPFGLLILILLIIIGCQSRVISGMSQELLSQPFPETSADNMKIKWNNEEARVYLYKNGHVIERSGTVSDLQEGEISVRLRRNVMAEVGNHEQTNNGTNGL</sequence>
<dbReference type="Gene3D" id="2.60.40.10">
    <property type="entry name" value="Immunoglobulins"/>
    <property type="match status" value="2"/>
</dbReference>
<dbReference type="AlphaFoldDB" id="A0AAV6H667"/>
<dbReference type="PANTHER" id="PTHR24100">
    <property type="entry name" value="BUTYROPHILIN"/>
    <property type="match status" value="1"/>
</dbReference>
<gene>
    <name evidence="10" type="ORF">AALO_G00035080</name>
</gene>
<dbReference type="Proteomes" id="UP000823561">
    <property type="component" value="Chromosome 3"/>
</dbReference>
<comment type="subcellular location">
    <subcellularLocation>
        <location evidence="1">Membrane</location>
    </subcellularLocation>
</comment>
<dbReference type="GO" id="GO:1903037">
    <property type="term" value="P:regulation of leukocyte cell-cell adhesion"/>
    <property type="evidence" value="ECO:0007669"/>
    <property type="project" value="UniProtKB-ARBA"/>
</dbReference>
<dbReference type="FunFam" id="2.60.40.10:FF:000142">
    <property type="entry name" value="V-set domain-containing T-cell activation inhibitor 1"/>
    <property type="match status" value="1"/>
</dbReference>
<reference evidence="10" key="1">
    <citation type="submission" date="2020-10" db="EMBL/GenBank/DDBJ databases">
        <title>Chromosome-scale genome assembly of the Allis shad, Alosa alosa.</title>
        <authorList>
            <person name="Margot Z."/>
            <person name="Christophe K."/>
            <person name="Cabau C."/>
            <person name="Louis A."/>
            <person name="Berthelot C."/>
            <person name="Parey E."/>
            <person name="Roest Crollius H."/>
            <person name="Montfort J."/>
            <person name="Robinson-Rechavi M."/>
            <person name="Bucao C."/>
            <person name="Bouchez O."/>
            <person name="Gislard M."/>
            <person name="Lluch J."/>
            <person name="Milhes M."/>
            <person name="Lampietro C."/>
            <person name="Lopez Roques C."/>
            <person name="Donnadieu C."/>
            <person name="Braasch I."/>
            <person name="Desvignes T."/>
            <person name="Postlethwait J."/>
            <person name="Bobe J."/>
            <person name="Guiguen Y."/>
        </authorList>
    </citation>
    <scope>NUCLEOTIDE SEQUENCE</scope>
    <source>
        <strain evidence="10">M-15738</strain>
        <tissue evidence="10">Blood</tissue>
    </source>
</reference>
<evidence type="ECO:0000256" key="8">
    <source>
        <dbReference type="SAM" id="SignalP"/>
    </source>
</evidence>
<dbReference type="GO" id="GO:0001817">
    <property type="term" value="P:regulation of cytokine production"/>
    <property type="evidence" value="ECO:0007669"/>
    <property type="project" value="TreeGrafter"/>
</dbReference>
<keyword evidence="7" id="KW-1133">Transmembrane helix</keyword>
<keyword evidence="2 8" id="KW-0732">Signal</keyword>
<organism evidence="10 11">
    <name type="scientific">Alosa alosa</name>
    <name type="common">allis shad</name>
    <dbReference type="NCBI Taxonomy" id="278164"/>
    <lineage>
        <taxon>Eukaryota</taxon>
        <taxon>Metazoa</taxon>
        <taxon>Chordata</taxon>
        <taxon>Craniata</taxon>
        <taxon>Vertebrata</taxon>
        <taxon>Euteleostomi</taxon>
        <taxon>Actinopterygii</taxon>
        <taxon>Neopterygii</taxon>
        <taxon>Teleostei</taxon>
        <taxon>Clupei</taxon>
        <taxon>Clupeiformes</taxon>
        <taxon>Clupeoidei</taxon>
        <taxon>Clupeidae</taxon>
        <taxon>Alosa</taxon>
    </lineage>
</organism>
<keyword evidence="11" id="KW-1185">Reference proteome</keyword>
<dbReference type="PROSITE" id="PS50835">
    <property type="entry name" value="IG_LIKE"/>
    <property type="match status" value="2"/>
</dbReference>
<feature type="chain" id="PRO_5043809253" description="Ig-like domain-containing protein" evidence="8">
    <location>
        <begin position="20"/>
        <end position="336"/>
    </location>
</feature>
<accession>A0AAV6H667</accession>
<keyword evidence="5" id="KW-0325">Glycoprotein</keyword>
<dbReference type="EMBL" id="JADWDJ010000003">
    <property type="protein sequence ID" value="KAG5282829.1"/>
    <property type="molecule type" value="Genomic_DNA"/>
</dbReference>
<dbReference type="InterPro" id="IPR050504">
    <property type="entry name" value="IgSF_BTN/MOG"/>
</dbReference>
<proteinExistence type="predicted"/>
<dbReference type="InterPro" id="IPR013106">
    <property type="entry name" value="Ig_V-set"/>
</dbReference>
<name>A0AAV6H667_9TELE</name>
<dbReference type="SUPFAM" id="SSF48726">
    <property type="entry name" value="Immunoglobulin"/>
    <property type="match status" value="2"/>
</dbReference>
<keyword evidence="3 7" id="KW-0472">Membrane</keyword>
<dbReference type="GO" id="GO:0005102">
    <property type="term" value="F:signaling receptor binding"/>
    <property type="evidence" value="ECO:0007669"/>
    <property type="project" value="TreeGrafter"/>
</dbReference>
<feature type="domain" description="Ig-like" evidence="9">
    <location>
        <begin position="34"/>
        <end position="115"/>
    </location>
</feature>
<feature type="signal peptide" evidence="8">
    <location>
        <begin position="1"/>
        <end position="19"/>
    </location>
</feature>
<evidence type="ECO:0000313" key="10">
    <source>
        <dbReference type="EMBL" id="KAG5282829.1"/>
    </source>
</evidence>
<dbReference type="InterPro" id="IPR007110">
    <property type="entry name" value="Ig-like_dom"/>
</dbReference>
<evidence type="ECO:0000313" key="11">
    <source>
        <dbReference type="Proteomes" id="UP000823561"/>
    </source>
</evidence>
<evidence type="ECO:0000256" key="4">
    <source>
        <dbReference type="ARBA" id="ARBA00023157"/>
    </source>
</evidence>
<dbReference type="InterPro" id="IPR013783">
    <property type="entry name" value="Ig-like_fold"/>
</dbReference>
<dbReference type="InterPro" id="IPR036179">
    <property type="entry name" value="Ig-like_dom_sf"/>
</dbReference>
<evidence type="ECO:0000256" key="3">
    <source>
        <dbReference type="ARBA" id="ARBA00023136"/>
    </source>
</evidence>
<keyword evidence="4" id="KW-1015">Disulfide bond</keyword>
<evidence type="ECO:0000256" key="6">
    <source>
        <dbReference type="ARBA" id="ARBA00023319"/>
    </source>
</evidence>
<dbReference type="GO" id="GO:0050863">
    <property type="term" value="P:regulation of T cell activation"/>
    <property type="evidence" value="ECO:0007669"/>
    <property type="project" value="UniProtKB-ARBA"/>
</dbReference>
<dbReference type="GO" id="GO:0009897">
    <property type="term" value="C:external side of plasma membrane"/>
    <property type="evidence" value="ECO:0007669"/>
    <property type="project" value="TreeGrafter"/>
</dbReference>
<feature type="domain" description="Ig-like" evidence="9">
    <location>
        <begin position="121"/>
        <end position="220"/>
    </location>
</feature>
<protein>
    <recommendedName>
        <fullName evidence="9">Ig-like domain-containing protein</fullName>
    </recommendedName>
</protein>
<dbReference type="GO" id="GO:0050852">
    <property type="term" value="P:T cell receptor signaling pathway"/>
    <property type="evidence" value="ECO:0007669"/>
    <property type="project" value="TreeGrafter"/>
</dbReference>